<dbReference type="GO" id="GO:0034553">
    <property type="term" value="P:mitochondrial respiratory chain complex II assembly"/>
    <property type="evidence" value="ECO:0007669"/>
    <property type="project" value="UniProtKB-UniRule"/>
</dbReference>
<dbReference type="eggNOG" id="KOG4100">
    <property type="taxonomic scope" value="Eukaryota"/>
</dbReference>
<protein>
    <recommendedName>
        <fullName evidence="6">Succinate dehydrogenase assembly factor 3</fullName>
        <shortName evidence="6">SDH assembly factor 3</shortName>
        <shortName evidence="6">SDHAF3</shortName>
    </recommendedName>
</protein>
<dbReference type="AlphaFoldDB" id="K0T762"/>
<dbReference type="Proteomes" id="UP000266841">
    <property type="component" value="Unassembled WGS sequence"/>
</dbReference>
<evidence type="ECO:0000256" key="2">
    <source>
        <dbReference type="ARBA" id="ARBA00006020"/>
    </source>
</evidence>
<dbReference type="Pfam" id="PF13233">
    <property type="entry name" value="Complex1_LYR_2"/>
    <property type="match status" value="1"/>
</dbReference>
<gene>
    <name evidence="7" type="ORF">THAOC_04869</name>
</gene>
<keyword evidence="8" id="KW-1185">Reference proteome</keyword>
<dbReference type="GO" id="GO:0005759">
    <property type="term" value="C:mitochondrial matrix"/>
    <property type="evidence" value="ECO:0007669"/>
    <property type="project" value="UniProtKB-SubCell"/>
</dbReference>
<dbReference type="OMA" id="WQQTNEN"/>
<comment type="subunit">
    <text evidence="6">Interacts with the iron-sulfur protein subunit within the SDH catalytic dimer.</text>
</comment>
<keyword evidence="3" id="KW-0809">Transit peptide</keyword>
<dbReference type="EMBL" id="AGNL01004450">
    <property type="protein sequence ID" value="EJK73500.1"/>
    <property type="molecule type" value="Genomic_DNA"/>
</dbReference>
<dbReference type="OrthoDB" id="278329at2759"/>
<dbReference type="GO" id="GO:0006105">
    <property type="term" value="P:succinate metabolic process"/>
    <property type="evidence" value="ECO:0007669"/>
    <property type="project" value="TreeGrafter"/>
</dbReference>
<comment type="similarity">
    <text evidence="2 6">Belongs to the complex I LYR family. SDHAF3 subfamily.</text>
</comment>
<evidence type="ECO:0000256" key="1">
    <source>
        <dbReference type="ARBA" id="ARBA00004305"/>
    </source>
</evidence>
<reference evidence="7 8" key="1">
    <citation type="journal article" date="2012" name="Genome Biol.">
        <title>Genome and low-iron response of an oceanic diatom adapted to chronic iron limitation.</title>
        <authorList>
            <person name="Lommer M."/>
            <person name="Specht M."/>
            <person name="Roy A.S."/>
            <person name="Kraemer L."/>
            <person name="Andreson R."/>
            <person name="Gutowska M.A."/>
            <person name="Wolf J."/>
            <person name="Bergner S.V."/>
            <person name="Schilhabel M.B."/>
            <person name="Klostermeier U.C."/>
            <person name="Beiko R.G."/>
            <person name="Rosenstiel P."/>
            <person name="Hippler M."/>
            <person name="Laroche J."/>
        </authorList>
    </citation>
    <scope>NUCLEOTIDE SEQUENCE [LARGE SCALE GENOMIC DNA]</scope>
    <source>
        <strain evidence="7 8">CCMP1005</strain>
    </source>
</reference>
<keyword evidence="5 6" id="KW-0143">Chaperone</keyword>
<dbReference type="PANTHER" id="PTHR13137">
    <property type="entry name" value="DC11 ACN9 HOMOLOG"/>
    <property type="match status" value="1"/>
</dbReference>
<name>K0T762_THAOC</name>
<evidence type="ECO:0000256" key="3">
    <source>
        <dbReference type="ARBA" id="ARBA00022946"/>
    </source>
</evidence>
<organism evidence="7 8">
    <name type="scientific">Thalassiosira oceanica</name>
    <name type="common">Marine diatom</name>
    <dbReference type="NCBI Taxonomy" id="159749"/>
    <lineage>
        <taxon>Eukaryota</taxon>
        <taxon>Sar</taxon>
        <taxon>Stramenopiles</taxon>
        <taxon>Ochrophyta</taxon>
        <taxon>Bacillariophyta</taxon>
        <taxon>Coscinodiscophyceae</taxon>
        <taxon>Thalassiosirophycidae</taxon>
        <taxon>Thalassiosirales</taxon>
        <taxon>Thalassiosiraceae</taxon>
        <taxon>Thalassiosira</taxon>
    </lineage>
</organism>
<comment type="subcellular location">
    <subcellularLocation>
        <location evidence="1 6">Mitochondrion matrix</location>
    </subcellularLocation>
</comment>
<dbReference type="PANTHER" id="PTHR13137:SF6">
    <property type="entry name" value="SUCCINATE DEHYDROGENASE ASSEMBLY FACTOR 3, MITOCHONDRIAL"/>
    <property type="match status" value="1"/>
</dbReference>
<comment type="caution">
    <text evidence="7">The sequence shown here is derived from an EMBL/GenBank/DDBJ whole genome shotgun (WGS) entry which is preliminary data.</text>
</comment>
<evidence type="ECO:0000313" key="7">
    <source>
        <dbReference type="EMBL" id="EJK73500.1"/>
    </source>
</evidence>
<evidence type="ECO:0000313" key="8">
    <source>
        <dbReference type="Proteomes" id="UP000266841"/>
    </source>
</evidence>
<dbReference type="GO" id="GO:0005758">
    <property type="term" value="C:mitochondrial intermembrane space"/>
    <property type="evidence" value="ECO:0007669"/>
    <property type="project" value="TreeGrafter"/>
</dbReference>
<evidence type="ECO:0000256" key="6">
    <source>
        <dbReference type="RuleBase" id="RU368039"/>
    </source>
</evidence>
<sequence length="124" mass="14226">MAATGNRREPLSLYKAVLRAHQRYLPHEMRQLGDAYVKSEFRLHRTAKPEQAVDFFREWSTYLEHVEQTGRKNQATDAGLLDSADSIANQFGRDVDDDTRASFSEEQLAQLQKLREEAEKAGKS</sequence>
<dbReference type="InterPro" id="IPR008381">
    <property type="entry name" value="SDHAF3/Sdh7"/>
</dbReference>
<evidence type="ECO:0000256" key="4">
    <source>
        <dbReference type="ARBA" id="ARBA00023128"/>
    </source>
</evidence>
<keyword evidence="4 6" id="KW-0496">Mitochondrion</keyword>
<proteinExistence type="inferred from homology"/>
<evidence type="ECO:0000256" key="5">
    <source>
        <dbReference type="ARBA" id="ARBA00023186"/>
    </source>
</evidence>
<accession>K0T762</accession>
<comment type="function">
    <text evidence="6">Plays an essential role in the assembly of succinate dehydrogenase (SDH), an enzyme complex (also referred to as respiratory complex II) that is a component of both the tricarboxylic acid (TCA) cycle and the mitochondrial electron transport chain, and which couples the oxidation of succinate to fumarate with the reduction of ubiquinone (coenzyme Q) to ubiquinol. Promotes maturation of the iron-sulfur protein subunit of the SDH catalytic dimer, protecting it from the deleterious effects of oxidants. May act together with SDHAF1.</text>
</comment>
<dbReference type="CDD" id="cd20270">
    <property type="entry name" value="Complex1_LYR_SDHAF3_LYRM10"/>
    <property type="match status" value="1"/>
</dbReference>